<protein>
    <submittedName>
        <fullName evidence="2">Uncharacterized protein</fullName>
    </submittedName>
</protein>
<sequence>MEMDSESEHTIALLDAQHEYMDMNEEDAEFDEDLMEPEAENQATAATQTTAATTQATASARICL</sequence>
<gene>
    <name evidence="2" type="ORF">HID58_079642</name>
</gene>
<name>A0ABQ7Y2P5_BRANA</name>
<comment type="caution">
    <text evidence="2">The sequence shown here is derived from an EMBL/GenBank/DDBJ whole genome shotgun (WGS) entry which is preliminary data.</text>
</comment>
<organism evidence="2 3">
    <name type="scientific">Brassica napus</name>
    <name type="common">Rape</name>
    <dbReference type="NCBI Taxonomy" id="3708"/>
    <lineage>
        <taxon>Eukaryota</taxon>
        <taxon>Viridiplantae</taxon>
        <taxon>Streptophyta</taxon>
        <taxon>Embryophyta</taxon>
        <taxon>Tracheophyta</taxon>
        <taxon>Spermatophyta</taxon>
        <taxon>Magnoliopsida</taxon>
        <taxon>eudicotyledons</taxon>
        <taxon>Gunneridae</taxon>
        <taxon>Pentapetalae</taxon>
        <taxon>rosids</taxon>
        <taxon>malvids</taxon>
        <taxon>Brassicales</taxon>
        <taxon>Brassicaceae</taxon>
        <taxon>Brassiceae</taxon>
        <taxon>Brassica</taxon>
    </lineage>
</organism>
<feature type="region of interest" description="Disordered" evidence="1">
    <location>
        <begin position="1"/>
        <end position="64"/>
    </location>
</feature>
<feature type="compositionally biased region" description="Acidic residues" evidence="1">
    <location>
        <begin position="22"/>
        <end position="39"/>
    </location>
</feature>
<evidence type="ECO:0000256" key="1">
    <source>
        <dbReference type="SAM" id="MobiDB-lite"/>
    </source>
</evidence>
<dbReference type="Proteomes" id="UP000824890">
    <property type="component" value="Unassembled WGS sequence"/>
</dbReference>
<evidence type="ECO:0000313" key="2">
    <source>
        <dbReference type="EMBL" id="KAH0862431.1"/>
    </source>
</evidence>
<proteinExistence type="predicted"/>
<dbReference type="EMBL" id="JAGKQM010000018">
    <property type="protein sequence ID" value="KAH0862431.1"/>
    <property type="molecule type" value="Genomic_DNA"/>
</dbReference>
<accession>A0ABQ7Y2P5</accession>
<keyword evidence="3" id="KW-1185">Reference proteome</keyword>
<reference evidence="2 3" key="1">
    <citation type="submission" date="2021-05" db="EMBL/GenBank/DDBJ databases">
        <title>Genome Assembly of Synthetic Allotetraploid Brassica napus Reveals Homoeologous Exchanges between Subgenomes.</title>
        <authorList>
            <person name="Davis J.T."/>
        </authorList>
    </citation>
    <scope>NUCLEOTIDE SEQUENCE [LARGE SCALE GENOMIC DNA]</scope>
    <source>
        <strain evidence="3">cv. Da-Ae</strain>
        <tissue evidence="2">Seedling</tissue>
    </source>
</reference>
<feature type="compositionally biased region" description="Low complexity" evidence="1">
    <location>
        <begin position="42"/>
        <end position="58"/>
    </location>
</feature>
<evidence type="ECO:0000313" key="3">
    <source>
        <dbReference type="Proteomes" id="UP000824890"/>
    </source>
</evidence>